<reference evidence="10" key="2">
    <citation type="journal article" date="2019" name="Mol. Plant Microbe Interact.">
        <title>Genome sequence resources for four phytopathogenic fungi from the Colletotrichum orbiculare species complex.</title>
        <authorList>
            <person name="Gan P."/>
            <person name="Tsushima A."/>
            <person name="Narusaka M."/>
            <person name="Narusaka Y."/>
            <person name="Takano Y."/>
            <person name="Kubo Y."/>
            <person name="Shirasu K."/>
        </authorList>
    </citation>
    <scope>GENOME REANNOTATION</scope>
    <source>
        <strain evidence="10">104-T / ATCC 96160 / CBS 514.97 / LARS 414 / MAFF 240422</strain>
    </source>
</reference>
<evidence type="ECO:0000256" key="7">
    <source>
        <dbReference type="SAM" id="SignalP"/>
    </source>
</evidence>
<dbReference type="Pfam" id="PF01476">
    <property type="entry name" value="LysM"/>
    <property type="match status" value="2"/>
</dbReference>
<accession>A0A484FV05</accession>
<evidence type="ECO:0000256" key="3">
    <source>
        <dbReference type="ARBA" id="ARBA00024226"/>
    </source>
</evidence>
<comment type="caution">
    <text evidence="9">The sequence shown here is derived from an EMBL/GenBank/DDBJ whole genome shotgun (WGS) entry which is preliminary data.</text>
</comment>
<gene>
    <name evidence="9" type="primary">FUS7-1</name>
    <name evidence="9" type="ORF">Cob_v006300</name>
</gene>
<feature type="active site" evidence="5">
    <location>
        <position position="407"/>
    </location>
</feature>
<dbReference type="STRING" id="1213857.A0A484FV05"/>
<dbReference type="InterPro" id="IPR016162">
    <property type="entry name" value="Ald_DH_N"/>
</dbReference>
<comment type="similarity">
    <text evidence="1 6">Belongs to the aldehyde dehydrogenase family.</text>
</comment>
<proteinExistence type="inferred from homology"/>
<dbReference type="InterPro" id="IPR036779">
    <property type="entry name" value="LysM_dom_sf"/>
</dbReference>
<dbReference type="PROSITE" id="PS51782">
    <property type="entry name" value="LYSM"/>
    <property type="match status" value="2"/>
</dbReference>
<dbReference type="InterPro" id="IPR044086">
    <property type="entry name" value="LUC3-like"/>
</dbReference>
<dbReference type="InterPro" id="IPR016163">
    <property type="entry name" value="Ald_DH_C"/>
</dbReference>
<dbReference type="CDD" id="cd00118">
    <property type="entry name" value="LysM"/>
    <property type="match status" value="2"/>
</dbReference>
<dbReference type="EC" id="1.2.1.3" evidence="3"/>
<dbReference type="FunFam" id="3.40.309.10:FF:000009">
    <property type="entry name" value="Aldehyde dehydrogenase A"/>
    <property type="match status" value="1"/>
</dbReference>
<dbReference type="InterPro" id="IPR015590">
    <property type="entry name" value="Aldehyde_DH_dom"/>
</dbReference>
<dbReference type="Gene3D" id="3.40.309.10">
    <property type="entry name" value="Aldehyde Dehydrogenase, Chain A, domain 2"/>
    <property type="match status" value="1"/>
</dbReference>
<dbReference type="GO" id="GO:0004029">
    <property type="term" value="F:aldehyde dehydrogenase (NAD+) activity"/>
    <property type="evidence" value="ECO:0007669"/>
    <property type="project" value="UniProtKB-EC"/>
</dbReference>
<reference evidence="10" key="1">
    <citation type="journal article" date="2013" name="New Phytol.">
        <title>Comparative genomic and transcriptomic analyses reveal the hemibiotrophic stage shift of Colletotrichum fungi.</title>
        <authorList>
            <person name="Gan P."/>
            <person name="Ikeda K."/>
            <person name="Irieda H."/>
            <person name="Narusaka M."/>
            <person name="O'Connell R.J."/>
            <person name="Narusaka Y."/>
            <person name="Takano Y."/>
            <person name="Kubo Y."/>
            <person name="Shirasu K."/>
        </authorList>
    </citation>
    <scope>NUCLEOTIDE SEQUENCE [LARGE SCALE GENOMIC DNA]</scope>
    <source>
        <strain evidence="10">104-T / ATCC 96160 / CBS 514.97 / LARS 414 / MAFF 240422</strain>
    </source>
</reference>
<organism evidence="9 10">
    <name type="scientific">Colletotrichum orbiculare (strain 104-T / ATCC 96160 / CBS 514.97 / LARS 414 / MAFF 240422)</name>
    <name type="common">Cucumber anthracnose fungus</name>
    <name type="synonym">Colletotrichum lagenarium</name>
    <dbReference type="NCBI Taxonomy" id="1213857"/>
    <lineage>
        <taxon>Eukaryota</taxon>
        <taxon>Fungi</taxon>
        <taxon>Dikarya</taxon>
        <taxon>Ascomycota</taxon>
        <taxon>Pezizomycotina</taxon>
        <taxon>Sordariomycetes</taxon>
        <taxon>Hypocreomycetidae</taxon>
        <taxon>Glomerellales</taxon>
        <taxon>Glomerellaceae</taxon>
        <taxon>Colletotrichum</taxon>
        <taxon>Colletotrichum orbiculare species complex</taxon>
    </lineage>
</organism>
<dbReference type="Gene3D" id="3.10.350.10">
    <property type="entry name" value="LysM domain"/>
    <property type="match status" value="2"/>
</dbReference>
<dbReference type="InterPro" id="IPR029510">
    <property type="entry name" value="Ald_DH_CS_GLU"/>
</dbReference>
<evidence type="ECO:0000259" key="8">
    <source>
        <dbReference type="PROSITE" id="PS51782"/>
    </source>
</evidence>
<dbReference type="CDD" id="cd07106">
    <property type="entry name" value="ALDH_AldA-AAD23400"/>
    <property type="match status" value="1"/>
</dbReference>
<feature type="chain" id="PRO_5019735577" description="aldehyde dehydrogenase (NAD(+))" evidence="7">
    <location>
        <begin position="20"/>
        <end position="640"/>
    </location>
</feature>
<dbReference type="SUPFAM" id="SSF53720">
    <property type="entry name" value="ALDH-like"/>
    <property type="match status" value="1"/>
</dbReference>
<evidence type="ECO:0000313" key="9">
    <source>
        <dbReference type="EMBL" id="TDZ20867.1"/>
    </source>
</evidence>
<evidence type="ECO:0000256" key="4">
    <source>
        <dbReference type="ARBA" id="ARBA00049194"/>
    </source>
</evidence>
<dbReference type="InterPro" id="IPR018392">
    <property type="entry name" value="LysM"/>
</dbReference>
<dbReference type="OrthoDB" id="310895at2759"/>
<dbReference type="AlphaFoldDB" id="A0A484FV05"/>
<keyword evidence="7" id="KW-0732">Signal</keyword>
<feature type="signal peptide" evidence="7">
    <location>
        <begin position="1"/>
        <end position="19"/>
    </location>
</feature>
<evidence type="ECO:0000256" key="6">
    <source>
        <dbReference type="RuleBase" id="RU003345"/>
    </source>
</evidence>
<feature type="domain" description="LysM" evidence="8">
    <location>
        <begin position="51"/>
        <end position="95"/>
    </location>
</feature>
<dbReference type="FunFam" id="3.40.605.10:FF:000007">
    <property type="entry name" value="NAD/NADP-dependent betaine aldehyde dehydrogenase"/>
    <property type="match status" value="1"/>
</dbReference>
<dbReference type="SMART" id="SM00257">
    <property type="entry name" value="LysM"/>
    <property type="match status" value="2"/>
</dbReference>
<dbReference type="PROSITE" id="PS00687">
    <property type="entry name" value="ALDEHYDE_DEHYDR_GLU"/>
    <property type="match status" value="1"/>
</dbReference>
<dbReference type="SUPFAM" id="SSF54106">
    <property type="entry name" value="LysM domain"/>
    <property type="match status" value="2"/>
</dbReference>
<keyword evidence="10" id="KW-1185">Reference proteome</keyword>
<evidence type="ECO:0000256" key="1">
    <source>
        <dbReference type="ARBA" id="ARBA00009986"/>
    </source>
</evidence>
<dbReference type="Gene3D" id="3.40.605.10">
    <property type="entry name" value="Aldehyde Dehydrogenase, Chain A, domain 1"/>
    <property type="match status" value="1"/>
</dbReference>
<comment type="catalytic activity">
    <reaction evidence="4">
        <text>an aldehyde + NAD(+) + H2O = a carboxylate + NADH + 2 H(+)</text>
        <dbReference type="Rhea" id="RHEA:16185"/>
        <dbReference type="ChEBI" id="CHEBI:15377"/>
        <dbReference type="ChEBI" id="CHEBI:15378"/>
        <dbReference type="ChEBI" id="CHEBI:17478"/>
        <dbReference type="ChEBI" id="CHEBI:29067"/>
        <dbReference type="ChEBI" id="CHEBI:57540"/>
        <dbReference type="ChEBI" id="CHEBI:57945"/>
        <dbReference type="EC" id="1.2.1.3"/>
    </reaction>
</comment>
<dbReference type="Proteomes" id="UP000014480">
    <property type="component" value="Unassembled WGS sequence"/>
</dbReference>
<dbReference type="Pfam" id="PF00171">
    <property type="entry name" value="Aldedh"/>
    <property type="match status" value="1"/>
</dbReference>
<evidence type="ECO:0000313" key="10">
    <source>
        <dbReference type="Proteomes" id="UP000014480"/>
    </source>
</evidence>
<protein>
    <recommendedName>
        <fullName evidence="3">aldehyde dehydrogenase (NAD(+))</fullName>
        <ecNumber evidence="3">1.2.1.3</ecNumber>
    </recommendedName>
</protein>
<name>A0A484FV05_COLOR</name>
<dbReference type="InterPro" id="IPR016161">
    <property type="entry name" value="Ald_DH/histidinol_DH"/>
</dbReference>
<dbReference type="PANTHER" id="PTHR11699">
    <property type="entry name" value="ALDEHYDE DEHYDROGENASE-RELATED"/>
    <property type="match status" value="1"/>
</dbReference>
<evidence type="ECO:0000256" key="5">
    <source>
        <dbReference type="PROSITE-ProRule" id="PRU10007"/>
    </source>
</evidence>
<sequence>MQTSFIFSTLLAVAGLASALPQAYTPTTTTPTTTASASSAATVTCSPGPVVDYTVVSGDTLTIISQKLSSGICDIAKLNNLANPNVIQLGEVLKVPSYICNPDNTSCLAKEGSDTCVEGGPSTYTIKSGDTFFIVAQSFGLDVNALLAANEGVDPLLLQVDQVINVPRYPGNIINNDFVPTPTTRHSIDPATEKPLYEVPVATKEQLDIAVKHARAAFKSWSKTTHEERSKLVLKYVEVIEANRESLEKLLTMEQGKPLTLANLEMSMSLTWLRTFAKMQIKDEILEEDDEKVIYSTFPPIGVCGAIVPWNWPILLGVGKIGPAVMTGNTIIVKTSPYTPYCDMKLGELAMSIFPPGVIQVLSGDDDLGPWMTTHPGIDMISFTGSIPTGKRVAENCAKSLKRYVLELGGNDAAIVCEDVDISKCIPKIATMAFLNSGQICMLAKRIYIHEKIYDEFRDAMVEFTKKNIKTGGGFEPDVVVGPVQNSMQYEIVKDMYAQIEKSGWKVALEGSTGETSKGYFIEPAIIDNPPEDSRIVQEEPFGPIVPLLKWSSEDDVLDRANALETGLGASVWSKDLKRAERMGRCLSAGSVWINSHFDVAPNVPFGGHKASGIGMEWGLEGMKHFTNSRSLWVWKKVFE</sequence>
<keyword evidence="2 6" id="KW-0560">Oxidoreductase</keyword>
<dbReference type="EMBL" id="AMCV02000016">
    <property type="protein sequence ID" value="TDZ20867.1"/>
    <property type="molecule type" value="Genomic_DNA"/>
</dbReference>
<evidence type="ECO:0000256" key="2">
    <source>
        <dbReference type="ARBA" id="ARBA00023002"/>
    </source>
</evidence>
<feature type="domain" description="LysM" evidence="8">
    <location>
        <begin position="122"/>
        <end position="166"/>
    </location>
</feature>